<dbReference type="PROSITE" id="PS50932">
    <property type="entry name" value="HTH_LACI_2"/>
    <property type="match status" value="1"/>
</dbReference>
<dbReference type="Gene3D" id="3.40.50.2300">
    <property type="match status" value="2"/>
</dbReference>
<evidence type="ECO:0000259" key="4">
    <source>
        <dbReference type="PROSITE" id="PS50932"/>
    </source>
</evidence>
<dbReference type="EMBL" id="CP066802">
    <property type="protein sequence ID" value="QQM66765.1"/>
    <property type="molecule type" value="Genomic_DNA"/>
</dbReference>
<dbReference type="Pfam" id="PF00356">
    <property type="entry name" value="LacI"/>
    <property type="match status" value="1"/>
</dbReference>
<gene>
    <name evidence="5" type="ORF">JG540_06650</name>
</gene>
<sequence length="344" mass="36295">MDPAQAGDPVTRRAPSIDDVARLAGVSAQTVSRVSRGSDKVRPSTRDKVLVAMRQLGYVPNRAARALRSGSYHVIGVLTQQVERTGEAHTLSGVLDAARARGIAVTVTQVNHPEADAMHAAVTDLVRQPVEGLVIVQSGRATAEHLALPPGLPVASSDSALVGYYPSASADQVGGVEAAIDHLVGLGHRQVQHVCGPEDSQSARLRQTAWARRLEQHGLPVPPPLPGGWEATDGYRAGCLLAEDPQVTAVFCANDEVALGLVCALQQRGRRVPQDVSVVGFDGLSLGAYASPPLTTVQLDFHRAGATMVELIMEQIEEGPKDGARRVTIPTKLVVRSSTAPPPH</sequence>
<evidence type="ECO:0000313" key="6">
    <source>
        <dbReference type="Proteomes" id="UP000595895"/>
    </source>
</evidence>
<name>A0A7T7S1L5_9ACTO</name>
<keyword evidence="6" id="KW-1185">Reference proteome</keyword>
<dbReference type="KEGG" id="awe:JG540_06650"/>
<evidence type="ECO:0000256" key="2">
    <source>
        <dbReference type="ARBA" id="ARBA00023125"/>
    </source>
</evidence>
<feature type="domain" description="HTH lacI-type" evidence="4">
    <location>
        <begin position="15"/>
        <end position="69"/>
    </location>
</feature>
<reference evidence="5 6" key="1">
    <citation type="submission" date="2020-12" db="EMBL/GenBank/DDBJ databases">
        <authorList>
            <person name="Zhou J."/>
        </authorList>
    </citation>
    <scope>NUCLEOTIDE SEQUENCE [LARGE SCALE GENOMIC DNA]</scope>
    <source>
        <strain evidence="5 6">CCUG 61299</strain>
    </source>
</reference>
<dbReference type="InterPro" id="IPR046335">
    <property type="entry name" value="LacI/GalR-like_sensor"/>
</dbReference>
<evidence type="ECO:0000313" key="5">
    <source>
        <dbReference type="EMBL" id="QQM66765.1"/>
    </source>
</evidence>
<organism evidence="5 6">
    <name type="scientific">Actinomyces weissii</name>
    <dbReference type="NCBI Taxonomy" id="675090"/>
    <lineage>
        <taxon>Bacteria</taxon>
        <taxon>Bacillati</taxon>
        <taxon>Actinomycetota</taxon>
        <taxon>Actinomycetes</taxon>
        <taxon>Actinomycetales</taxon>
        <taxon>Actinomycetaceae</taxon>
        <taxon>Actinomyces</taxon>
    </lineage>
</organism>
<dbReference type="SUPFAM" id="SSF47413">
    <property type="entry name" value="lambda repressor-like DNA-binding domains"/>
    <property type="match status" value="1"/>
</dbReference>
<keyword evidence="3" id="KW-0804">Transcription</keyword>
<dbReference type="SUPFAM" id="SSF53822">
    <property type="entry name" value="Periplasmic binding protein-like I"/>
    <property type="match status" value="1"/>
</dbReference>
<dbReference type="Proteomes" id="UP000595895">
    <property type="component" value="Chromosome"/>
</dbReference>
<dbReference type="PANTHER" id="PTHR30146">
    <property type="entry name" value="LACI-RELATED TRANSCRIPTIONAL REPRESSOR"/>
    <property type="match status" value="1"/>
</dbReference>
<dbReference type="CDD" id="cd01574">
    <property type="entry name" value="PBP1_LacI"/>
    <property type="match status" value="1"/>
</dbReference>
<dbReference type="SMART" id="SM00354">
    <property type="entry name" value="HTH_LACI"/>
    <property type="match status" value="1"/>
</dbReference>
<dbReference type="InterPro" id="IPR028082">
    <property type="entry name" value="Peripla_BP_I"/>
</dbReference>
<dbReference type="PANTHER" id="PTHR30146:SF153">
    <property type="entry name" value="LACTOSE OPERON REPRESSOR"/>
    <property type="match status" value="1"/>
</dbReference>
<dbReference type="InterPro" id="IPR010982">
    <property type="entry name" value="Lambda_DNA-bd_dom_sf"/>
</dbReference>
<dbReference type="Pfam" id="PF13377">
    <property type="entry name" value="Peripla_BP_3"/>
    <property type="match status" value="1"/>
</dbReference>
<dbReference type="RefSeq" id="WP_200274854.1">
    <property type="nucleotide sequence ID" value="NZ_CP066802.1"/>
</dbReference>
<dbReference type="InterPro" id="IPR000843">
    <property type="entry name" value="HTH_LacI"/>
</dbReference>
<dbReference type="AlphaFoldDB" id="A0A7T7S1L5"/>
<dbReference type="Gene3D" id="1.10.260.40">
    <property type="entry name" value="lambda repressor-like DNA-binding domains"/>
    <property type="match status" value="1"/>
</dbReference>
<dbReference type="CDD" id="cd01392">
    <property type="entry name" value="HTH_LacI"/>
    <property type="match status" value="1"/>
</dbReference>
<keyword evidence="2 5" id="KW-0238">DNA-binding</keyword>
<proteinExistence type="predicted"/>
<accession>A0A7T7S1L5</accession>
<evidence type="ECO:0000256" key="3">
    <source>
        <dbReference type="ARBA" id="ARBA00023163"/>
    </source>
</evidence>
<keyword evidence="1" id="KW-0805">Transcription regulation</keyword>
<dbReference type="GO" id="GO:0003700">
    <property type="term" value="F:DNA-binding transcription factor activity"/>
    <property type="evidence" value="ECO:0007669"/>
    <property type="project" value="TreeGrafter"/>
</dbReference>
<protein>
    <submittedName>
        <fullName evidence="5">LacI family DNA-binding transcriptional regulator</fullName>
    </submittedName>
</protein>
<dbReference type="GO" id="GO:0000976">
    <property type="term" value="F:transcription cis-regulatory region binding"/>
    <property type="evidence" value="ECO:0007669"/>
    <property type="project" value="TreeGrafter"/>
</dbReference>
<evidence type="ECO:0000256" key="1">
    <source>
        <dbReference type="ARBA" id="ARBA00023015"/>
    </source>
</evidence>